<evidence type="ECO:0000256" key="1">
    <source>
        <dbReference type="SAM" id="Phobius"/>
    </source>
</evidence>
<dbReference type="RefSeq" id="WP_230099234.1">
    <property type="nucleotide sequence ID" value="NZ_CAKKNT010000028.1"/>
</dbReference>
<dbReference type="Proteomes" id="UP000789719">
    <property type="component" value="Unassembled WGS sequence"/>
</dbReference>
<name>A0ABM8ZCA5_9LACO</name>
<protein>
    <submittedName>
        <fullName evidence="2">Uncharacterized protein</fullName>
    </submittedName>
</protein>
<feature type="transmembrane region" description="Helical" evidence="1">
    <location>
        <begin position="58"/>
        <end position="76"/>
    </location>
</feature>
<evidence type="ECO:0000313" key="2">
    <source>
        <dbReference type="EMBL" id="CAH0419190.1"/>
    </source>
</evidence>
<keyword evidence="1" id="KW-0812">Transmembrane</keyword>
<organism evidence="2 3">
    <name type="scientific">Periweissella ghanensis</name>
    <dbReference type="NCBI Taxonomy" id="467997"/>
    <lineage>
        <taxon>Bacteria</taxon>
        <taxon>Bacillati</taxon>
        <taxon>Bacillota</taxon>
        <taxon>Bacilli</taxon>
        <taxon>Lactobacillales</taxon>
        <taxon>Lactobacillaceae</taxon>
        <taxon>Periweissella</taxon>
    </lineage>
</organism>
<reference evidence="2 3" key="1">
    <citation type="submission" date="2021-11" db="EMBL/GenBank/DDBJ databases">
        <authorList>
            <person name="Depoorter E."/>
        </authorList>
    </citation>
    <scope>NUCLEOTIDE SEQUENCE [LARGE SCALE GENOMIC DNA]</scope>
    <source>
        <strain evidence="2 3">LMG 24286</strain>
    </source>
</reference>
<dbReference type="EMBL" id="CAKKNT010000028">
    <property type="protein sequence ID" value="CAH0419190.1"/>
    <property type="molecule type" value="Genomic_DNA"/>
</dbReference>
<sequence length="84" mass="9213">MQLIFVSLALIMTLLIEHTIKNKVNPRLRLIGGIAQVILAMVLASLFFWTSMTFITKIAVGLAATGFCLTGFANLLPQPQNKPK</sequence>
<keyword evidence="1" id="KW-0472">Membrane</keyword>
<accession>A0ABM8ZCA5</accession>
<keyword evidence="3" id="KW-1185">Reference proteome</keyword>
<evidence type="ECO:0000313" key="3">
    <source>
        <dbReference type="Proteomes" id="UP000789719"/>
    </source>
</evidence>
<comment type="caution">
    <text evidence="2">The sequence shown here is derived from an EMBL/GenBank/DDBJ whole genome shotgun (WGS) entry which is preliminary data.</text>
</comment>
<gene>
    <name evidence="2" type="ORF">WGH24286_01637</name>
</gene>
<feature type="transmembrane region" description="Helical" evidence="1">
    <location>
        <begin position="29"/>
        <end position="49"/>
    </location>
</feature>
<proteinExistence type="predicted"/>
<keyword evidence="1" id="KW-1133">Transmembrane helix</keyword>